<protein>
    <submittedName>
        <fullName evidence="1">Extracellular sulfatase Sulf-1</fullName>
    </submittedName>
</protein>
<name>G2HH41_PANTR</name>
<dbReference type="AlphaFoldDB" id="G2HH41"/>
<accession>G2HH41</accession>
<proteinExistence type="evidence at transcript level"/>
<organism evidence="1">
    <name type="scientific">Pan troglodytes</name>
    <name type="common">Chimpanzee</name>
    <dbReference type="NCBI Taxonomy" id="9598"/>
    <lineage>
        <taxon>Eukaryota</taxon>
        <taxon>Metazoa</taxon>
        <taxon>Chordata</taxon>
        <taxon>Craniata</taxon>
        <taxon>Vertebrata</taxon>
        <taxon>Euteleostomi</taxon>
        <taxon>Mammalia</taxon>
        <taxon>Eutheria</taxon>
        <taxon>Euarchontoglires</taxon>
        <taxon>Primates</taxon>
        <taxon>Haplorrhini</taxon>
        <taxon>Catarrhini</taxon>
        <taxon>Hominidae</taxon>
        <taxon>Pan</taxon>
    </lineage>
</organism>
<dbReference type="EMBL" id="AK306055">
    <property type="protein sequence ID" value="BAK63049.1"/>
    <property type="molecule type" value="mRNA"/>
</dbReference>
<sequence length="59" mass="6848">MILWRGCITCSWRRGSWRILTSFTPPTMVTILGSLDWSRGNPCHMTLIFVCLFLFVVQV</sequence>
<reference evidence="1" key="1">
    <citation type="journal article" date="2011" name="Funct. Integr. Genomics">
        <title>Major chimpanzee-specific structural changes in sperm development-associated genes.</title>
        <authorList>
            <person name="Kim R.N."/>
            <person name="Kim D.W."/>
            <person name="Choi S.H."/>
            <person name="Chae S.H."/>
            <person name="Nam S.H."/>
            <person name="Kim D.W."/>
            <person name="Kim A."/>
            <person name="Kang A."/>
            <person name="Park K.H."/>
            <person name="Lee Y.S."/>
            <person name="Hirai M."/>
            <person name="Suzuki Y."/>
            <person name="Sugano S."/>
            <person name="Hashimoto K."/>
            <person name="Kim D.S."/>
            <person name="Park H.S."/>
        </authorList>
    </citation>
    <scope>NUCLEOTIDE SEQUENCE</scope>
    <source>
        <tissue evidence="1">Testis</tissue>
    </source>
</reference>
<evidence type="ECO:0000313" key="1">
    <source>
        <dbReference type="EMBL" id="BAK63049.1"/>
    </source>
</evidence>